<dbReference type="Proteomes" id="UP001054945">
    <property type="component" value="Unassembled WGS sequence"/>
</dbReference>
<comment type="caution">
    <text evidence="3">The sequence shown here is derived from an EMBL/GenBank/DDBJ whole genome shotgun (WGS) entry which is preliminary data.</text>
</comment>
<sequence>MDDIIEYLVTEKISTSLLYEWLNTYKSDVAVLCNIKPYEFVPFFQKYVKRRCAWLTIRSKRNEETNVTPQTGIFETTREESKENTYKNGQIVTLGCASYQQTNKEKSKRNGKASKNRSPQNYPTTNRFNTSPSAAAKSNSANLNSLEDFPPLNPKPENAKLKQVKTSSPVQNINSTENFPDNKLNIPLDTKANKRRRGKKQKKYLKSEHIDDSKLCNLNSNLGGKVDNIQVKQRVVLNKVSNSEETDPKLNCLEKSCPGTKEDDVKQATSYLKENCIDPISSSSPIKADVRLKRRITPTPVKMVNNSTPKFGKPCLELTAVRSDLFNTSEECSVERKPVLQNERELLRHARTESAKKSSQPTTVNEVENKSKNHPLPYIEPDPECISMMKELSIFAEVYAFLISNFFTINITADLYFMFELITSKVTIRHKPAKDDMFSSVHNCVYFATSVLSKVVYFLFMLDNTTLEALLEIPFLSRFSPEMLMYIHMCCESSMKAPNIWPDVELGVPFRQDEDSRNNFQSDSTFVSFKKQRDAFCKLLQEWQEKPIDLNNTRHLEIFAEKAKELINLEPSTLNMHHLAKLFCFSINCHLHVS</sequence>
<feature type="region of interest" description="Disordered" evidence="1">
    <location>
        <begin position="99"/>
        <end position="187"/>
    </location>
</feature>
<organism evidence="3 4">
    <name type="scientific">Caerostris extrusa</name>
    <name type="common">Bark spider</name>
    <name type="synonym">Caerostris bankana</name>
    <dbReference type="NCBI Taxonomy" id="172846"/>
    <lineage>
        <taxon>Eukaryota</taxon>
        <taxon>Metazoa</taxon>
        <taxon>Ecdysozoa</taxon>
        <taxon>Arthropoda</taxon>
        <taxon>Chelicerata</taxon>
        <taxon>Arachnida</taxon>
        <taxon>Araneae</taxon>
        <taxon>Araneomorphae</taxon>
        <taxon>Entelegynae</taxon>
        <taxon>Araneoidea</taxon>
        <taxon>Araneidae</taxon>
        <taxon>Caerostris</taxon>
    </lineage>
</organism>
<evidence type="ECO:0000256" key="2">
    <source>
        <dbReference type="SAM" id="Phobius"/>
    </source>
</evidence>
<keyword evidence="2" id="KW-0472">Membrane</keyword>
<dbReference type="AlphaFoldDB" id="A0AAV4XIK1"/>
<keyword evidence="2" id="KW-0812">Transmembrane</keyword>
<feature type="compositionally biased region" description="Basic residues" evidence="1">
    <location>
        <begin position="106"/>
        <end position="115"/>
    </location>
</feature>
<keyword evidence="4" id="KW-1185">Reference proteome</keyword>
<feature type="region of interest" description="Disordered" evidence="1">
    <location>
        <begin position="350"/>
        <end position="373"/>
    </location>
</feature>
<dbReference type="EMBL" id="BPLR01017859">
    <property type="protein sequence ID" value="GIY95016.1"/>
    <property type="molecule type" value="Genomic_DNA"/>
</dbReference>
<dbReference type="GO" id="GO:0006325">
    <property type="term" value="P:chromatin organization"/>
    <property type="evidence" value="ECO:0007669"/>
    <property type="project" value="TreeGrafter"/>
</dbReference>
<feature type="transmembrane region" description="Helical" evidence="2">
    <location>
        <begin position="398"/>
        <end position="419"/>
    </location>
</feature>
<feature type="compositionally biased region" description="Polar residues" evidence="1">
    <location>
        <begin position="116"/>
        <end position="128"/>
    </location>
</feature>
<evidence type="ECO:0000313" key="4">
    <source>
        <dbReference type="Proteomes" id="UP001054945"/>
    </source>
</evidence>
<feature type="transmembrane region" description="Helical" evidence="2">
    <location>
        <begin position="440"/>
        <end position="460"/>
    </location>
</feature>
<dbReference type="PANTHER" id="PTHR28678">
    <property type="entry name" value="CODANIN-1"/>
    <property type="match status" value="1"/>
</dbReference>
<accession>A0AAV4XIK1</accession>
<evidence type="ECO:0000256" key="1">
    <source>
        <dbReference type="SAM" id="MobiDB-lite"/>
    </source>
</evidence>
<feature type="compositionally biased region" description="Polar residues" evidence="1">
    <location>
        <begin position="357"/>
        <end position="366"/>
    </location>
</feature>
<feature type="compositionally biased region" description="Polar residues" evidence="1">
    <location>
        <begin position="164"/>
        <end position="179"/>
    </location>
</feature>
<name>A0AAV4XIK1_CAEEX</name>
<evidence type="ECO:0000313" key="3">
    <source>
        <dbReference type="EMBL" id="GIY95016.1"/>
    </source>
</evidence>
<protein>
    <submittedName>
        <fullName evidence="3">Codanin-1</fullName>
    </submittedName>
</protein>
<dbReference type="GO" id="GO:0005634">
    <property type="term" value="C:nucleus"/>
    <property type="evidence" value="ECO:0007669"/>
    <property type="project" value="TreeGrafter"/>
</dbReference>
<gene>
    <name evidence="3" type="primary">Cdan1</name>
    <name evidence="3" type="ORF">CEXT_646611</name>
</gene>
<dbReference type="InterPro" id="IPR040031">
    <property type="entry name" value="Codanin-1"/>
</dbReference>
<keyword evidence="2" id="KW-1133">Transmembrane helix</keyword>
<dbReference type="PANTHER" id="PTHR28678:SF1">
    <property type="entry name" value="CODANIN-1"/>
    <property type="match status" value="1"/>
</dbReference>
<proteinExistence type="predicted"/>
<reference evidence="3 4" key="1">
    <citation type="submission" date="2021-06" db="EMBL/GenBank/DDBJ databases">
        <title>Caerostris extrusa draft genome.</title>
        <authorList>
            <person name="Kono N."/>
            <person name="Arakawa K."/>
        </authorList>
    </citation>
    <scope>NUCLEOTIDE SEQUENCE [LARGE SCALE GENOMIC DNA]</scope>
</reference>
<feature type="compositionally biased region" description="Low complexity" evidence="1">
    <location>
        <begin position="129"/>
        <end position="145"/>
    </location>
</feature>